<evidence type="ECO:0000259" key="13">
    <source>
        <dbReference type="Pfam" id="PF00591"/>
    </source>
</evidence>
<feature type="binding site" evidence="12">
    <location>
        <position position="238"/>
    </location>
    <ligand>
        <name>Mg(2+)</name>
        <dbReference type="ChEBI" id="CHEBI:18420"/>
        <label>2</label>
    </ligand>
</feature>
<sequence length="348" mass="37354">MIKEAIAKVVKKENLTEEEAIGTMREIMEGTATPAQIASFITALRMKGETVEEITGCAKVMREKATRINIDREIIVDTCGTGGDETHTFNISTAAAFVVAGAGLIVAKHGNRSVSSQCGSADVLMTLGVNLDVPAEKVKQCIEKIGIGFLYAPLFHSAMKFALGPRREIGIRTIFNILGPLTNPAGANVQVLGVYNPDLTQPIAMVLKNLGSKSAFVVYGEGSPHHGESHVATRATDEISITGRTKISQLKDGNINTYYIQPEDFGLKRAKLEDIKGGDAKKNAQIIIDLFTGMTGPKQDVVLMNSAAIFVAAEKAKTFEEGIEIGKNSIKSGSALEKLEDLIKFSKE</sequence>
<evidence type="ECO:0000256" key="2">
    <source>
        <dbReference type="ARBA" id="ARBA00011738"/>
    </source>
</evidence>
<comment type="subunit">
    <text evidence="2 12">Homodimer.</text>
</comment>
<accession>A0A1J4SED5</accession>
<evidence type="ECO:0000256" key="10">
    <source>
        <dbReference type="ARBA" id="ARBA00052328"/>
    </source>
</evidence>
<reference evidence="15 16" key="1">
    <citation type="journal article" date="2016" name="Environ. Microbiol.">
        <title>Genomic resolution of a cold subsurface aquifer community provides metabolic insights for novel microbes adapted to high CO concentrations.</title>
        <authorList>
            <person name="Probst A.J."/>
            <person name="Castelle C.J."/>
            <person name="Singh A."/>
            <person name="Brown C.T."/>
            <person name="Anantharaman K."/>
            <person name="Sharon I."/>
            <person name="Hug L.A."/>
            <person name="Burstein D."/>
            <person name="Emerson J.B."/>
            <person name="Thomas B.C."/>
            <person name="Banfield J.F."/>
        </authorList>
    </citation>
    <scope>NUCLEOTIDE SEQUENCE [LARGE SCALE GENOMIC DNA]</scope>
    <source>
        <strain evidence="15">CG1_02_38_46</strain>
    </source>
</reference>
<comment type="caution">
    <text evidence="12">Lacks conserved residue(s) required for the propagation of feature annotation.</text>
</comment>
<organism evidence="15 16">
    <name type="scientific">Candidatus Desantisbacteria bacterium CG1_02_38_46</name>
    <dbReference type="NCBI Taxonomy" id="1817893"/>
    <lineage>
        <taxon>Bacteria</taxon>
        <taxon>Candidatus Desantisiibacteriota</taxon>
    </lineage>
</organism>
<dbReference type="Gene3D" id="3.40.1030.10">
    <property type="entry name" value="Nucleoside phosphorylase/phosphoribosyltransferase catalytic domain"/>
    <property type="match status" value="1"/>
</dbReference>
<dbReference type="Pfam" id="PF02885">
    <property type="entry name" value="Glycos_trans_3N"/>
    <property type="match status" value="1"/>
</dbReference>
<evidence type="ECO:0000256" key="1">
    <source>
        <dbReference type="ARBA" id="ARBA00004907"/>
    </source>
</evidence>
<dbReference type="FunFam" id="1.20.970.10:FF:000006">
    <property type="entry name" value="Anthranilate phosphoribosyltransferase"/>
    <property type="match status" value="1"/>
</dbReference>
<dbReference type="Pfam" id="PF00591">
    <property type="entry name" value="Glycos_transf_3"/>
    <property type="match status" value="1"/>
</dbReference>
<feature type="binding site" evidence="12">
    <location>
        <position position="88"/>
    </location>
    <ligand>
        <name>5-phospho-alpha-D-ribose 1-diphosphate</name>
        <dbReference type="ChEBI" id="CHEBI:58017"/>
    </ligand>
</feature>
<dbReference type="InterPro" id="IPR017459">
    <property type="entry name" value="Glycosyl_Trfase_fam3_N_dom"/>
</dbReference>
<feature type="domain" description="Glycosyl transferase family 3 N-terminal" evidence="14">
    <location>
        <begin position="3"/>
        <end position="65"/>
    </location>
</feature>
<comment type="caution">
    <text evidence="15">The sequence shown here is derived from an EMBL/GenBank/DDBJ whole genome shotgun (WGS) entry which is preliminary data.</text>
</comment>
<comment type="catalytic activity">
    <reaction evidence="10 12">
        <text>N-(5-phospho-beta-D-ribosyl)anthranilate + diphosphate = 5-phospho-alpha-D-ribose 1-diphosphate + anthranilate</text>
        <dbReference type="Rhea" id="RHEA:11768"/>
        <dbReference type="ChEBI" id="CHEBI:16567"/>
        <dbReference type="ChEBI" id="CHEBI:18277"/>
        <dbReference type="ChEBI" id="CHEBI:33019"/>
        <dbReference type="ChEBI" id="CHEBI:58017"/>
        <dbReference type="EC" id="2.4.2.18"/>
    </reaction>
</comment>
<feature type="binding site" evidence="12">
    <location>
        <begin position="90"/>
        <end position="93"/>
    </location>
    <ligand>
        <name>5-phospho-alpha-D-ribose 1-diphosphate</name>
        <dbReference type="ChEBI" id="CHEBI:58017"/>
    </ligand>
</feature>
<evidence type="ECO:0000256" key="6">
    <source>
        <dbReference type="ARBA" id="ARBA00022723"/>
    </source>
</evidence>
<comment type="similarity">
    <text evidence="11">In the C-terminal section; belongs to the anthranilate phosphoribosyltransferase family.</text>
</comment>
<feature type="binding site" evidence="12">
    <location>
        <position position="237"/>
    </location>
    <ligand>
        <name>Mg(2+)</name>
        <dbReference type="ChEBI" id="CHEBI:18420"/>
        <label>2</label>
    </ligand>
</feature>
<feature type="binding site" evidence="12">
    <location>
        <position position="80"/>
    </location>
    <ligand>
        <name>anthranilate</name>
        <dbReference type="ChEBI" id="CHEBI:16567"/>
        <label>1</label>
    </ligand>
</feature>
<comment type="pathway">
    <text evidence="1 12">Amino-acid biosynthesis; L-tryptophan biosynthesis; L-tryptophan from chorismate: step 2/5.</text>
</comment>
<dbReference type="Gene3D" id="1.20.970.10">
    <property type="entry name" value="Transferase, Pyrimidine Nucleoside Phosphorylase, Chain C"/>
    <property type="match status" value="1"/>
</dbReference>
<dbReference type="EMBL" id="MNUO01000034">
    <property type="protein sequence ID" value="OIN97801.1"/>
    <property type="molecule type" value="Genomic_DNA"/>
</dbReference>
<evidence type="ECO:0000256" key="9">
    <source>
        <dbReference type="ARBA" id="ARBA00023141"/>
    </source>
</evidence>
<feature type="binding site" evidence="12">
    <location>
        <begin position="108"/>
        <end position="116"/>
    </location>
    <ligand>
        <name>5-phospho-alpha-D-ribose 1-diphosphate</name>
        <dbReference type="ChEBI" id="CHEBI:58017"/>
    </ligand>
</feature>
<comment type="cofactor">
    <cofactor evidence="12">
        <name>Mg(2+)</name>
        <dbReference type="ChEBI" id="CHEBI:18420"/>
    </cofactor>
    <text evidence="12">Binds 2 magnesium ions per monomer.</text>
</comment>
<feature type="binding site" evidence="12">
    <location>
        <begin position="83"/>
        <end position="84"/>
    </location>
    <ligand>
        <name>5-phospho-alpha-D-ribose 1-diphosphate</name>
        <dbReference type="ChEBI" id="CHEBI:58017"/>
    </ligand>
</feature>
<keyword evidence="9 12" id="KW-0057">Aromatic amino acid biosynthesis</keyword>
<keyword evidence="3 12" id="KW-0028">Amino-acid biosynthesis</keyword>
<dbReference type="InterPro" id="IPR005940">
    <property type="entry name" value="Anthranilate_Pribosyl_Tfrase"/>
</dbReference>
<protein>
    <recommendedName>
        <fullName evidence="12">Anthranilate phosphoribosyltransferase</fullName>
        <ecNumber evidence="12">2.4.2.18</ecNumber>
    </recommendedName>
</protein>
<comment type="function">
    <text evidence="12">Catalyzes the transfer of the phosphoribosyl group of 5-phosphorylribose-1-pyrophosphate (PRPP) to anthranilate to yield N-(5'-phosphoribosyl)-anthranilate (PRA).</text>
</comment>
<keyword evidence="8 12" id="KW-0460">Magnesium</keyword>
<dbReference type="FunFam" id="3.40.1030.10:FF:000002">
    <property type="entry name" value="Anthranilate phosphoribosyltransferase"/>
    <property type="match status" value="1"/>
</dbReference>
<feature type="binding site" evidence="12">
    <location>
        <position position="166"/>
    </location>
    <ligand>
        <name>anthranilate</name>
        <dbReference type="ChEBI" id="CHEBI:16567"/>
        <label>2</label>
    </ligand>
</feature>
<dbReference type="STRING" id="1817893.AUJ66_02265"/>
<evidence type="ECO:0000256" key="3">
    <source>
        <dbReference type="ARBA" id="ARBA00022605"/>
    </source>
</evidence>
<feature type="binding site" evidence="12">
    <location>
        <position position="80"/>
    </location>
    <ligand>
        <name>5-phospho-alpha-D-ribose 1-diphosphate</name>
        <dbReference type="ChEBI" id="CHEBI:58017"/>
    </ligand>
</feature>
<feature type="binding site" evidence="12">
    <location>
        <position position="111"/>
    </location>
    <ligand>
        <name>anthranilate</name>
        <dbReference type="ChEBI" id="CHEBI:16567"/>
        <label>1</label>
    </ligand>
</feature>
<feature type="binding site" evidence="12">
    <location>
        <position position="238"/>
    </location>
    <ligand>
        <name>Mg(2+)</name>
        <dbReference type="ChEBI" id="CHEBI:18420"/>
        <label>1</label>
    </ligand>
</feature>
<dbReference type="AlphaFoldDB" id="A0A1J4SED5"/>
<dbReference type="EC" id="2.4.2.18" evidence="12"/>
<proteinExistence type="inferred from homology"/>
<dbReference type="Proteomes" id="UP000182278">
    <property type="component" value="Unassembled WGS sequence"/>
</dbReference>
<dbReference type="GO" id="GO:0000162">
    <property type="term" value="P:L-tryptophan biosynthetic process"/>
    <property type="evidence" value="ECO:0007669"/>
    <property type="project" value="UniProtKB-UniRule"/>
</dbReference>
<dbReference type="PANTHER" id="PTHR43285">
    <property type="entry name" value="ANTHRANILATE PHOSPHORIBOSYLTRANSFERASE"/>
    <property type="match status" value="1"/>
</dbReference>
<dbReference type="InterPro" id="IPR000312">
    <property type="entry name" value="Glycosyl_Trfase_fam3"/>
</dbReference>
<dbReference type="InterPro" id="IPR036320">
    <property type="entry name" value="Glycosyl_Trfase_fam3_N_dom_sf"/>
</dbReference>
<name>A0A1J4SED5_9BACT</name>
<evidence type="ECO:0000256" key="4">
    <source>
        <dbReference type="ARBA" id="ARBA00022676"/>
    </source>
</evidence>
<gene>
    <name evidence="12" type="primary">trpD</name>
    <name evidence="15" type="ORF">AUJ66_02265</name>
</gene>
<keyword evidence="6 12" id="KW-0479">Metal-binding</keyword>
<dbReference type="SUPFAM" id="SSF47648">
    <property type="entry name" value="Nucleoside phosphorylase/phosphoribosyltransferase N-terminal domain"/>
    <property type="match status" value="1"/>
</dbReference>
<dbReference type="InterPro" id="IPR035902">
    <property type="entry name" value="Nuc_phospho_transferase"/>
</dbReference>
<evidence type="ECO:0000313" key="15">
    <source>
        <dbReference type="EMBL" id="OIN97801.1"/>
    </source>
</evidence>
<dbReference type="UniPathway" id="UPA00035">
    <property type="reaction ID" value="UER00041"/>
</dbReference>
<feature type="binding site" evidence="12">
    <location>
        <position position="120"/>
    </location>
    <ligand>
        <name>5-phospho-alpha-D-ribose 1-diphosphate</name>
        <dbReference type="ChEBI" id="CHEBI:58017"/>
    </ligand>
</feature>
<feature type="binding site" evidence="12">
    <location>
        <position position="92"/>
    </location>
    <ligand>
        <name>Mg(2+)</name>
        <dbReference type="ChEBI" id="CHEBI:18420"/>
        <label>1</label>
    </ligand>
</feature>
<dbReference type="GO" id="GO:0005829">
    <property type="term" value="C:cytosol"/>
    <property type="evidence" value="ECO:0007669"/>
    <property type="project" value="TreeGrafter"/>
</dbReference>
<evidence type="ECO:0000313" key="16">
    <source>
        <dbReference type="Proteomes" id="UP000182278"/>
    </source>
</evidence>
<keyword evidence="5 12" id="KW-0808">Transferase</keyword>
<dbReference type="SUPFAM" id="SSF52418">
    <property type="entry name" value="Nucleoside phosphorylase/phosphoribosyltransferase catalytic domain"/>
    <property type="match status" value="1"/>
</dbReference>
<dbReference type="HAMAP" id="MF_00211">
    <property type="entry name" value="TrpD"/>
    <property type="match status" value="1"/>
</dbReference>
<dbReference type="NCBIfam" id="TIGR01245">
    <property type="entry name" value="trpD"/>
    <property type="match status" value="1"/>
</dbReference>
<feature type="domain" description="Glycosyl transferase family 3" evidence="13">
    <location>
        <begin position="74"/>
        <end position="336"/>
    </location>
</feature>
<keyword evidence="7 12" id="KW-0822">Tryptophan biosynthesis</keyword>
<evidence type="ECO:0000259" key="14">
    <source>
        <dbReference type="Pfam" id="PF02885"/>
    </source>
</evidence>
<evidence type="ECO:0000256" key="8">
    <source>
        <dbReference type="ARBA" id="ARBA00022842"/>
    </source>
</evidence>
<dbReference type="PANTHER" id="PTHR43285:SF2">
    <property type="entry name" value="ANTHRANILATE PHOSPHORIBOSYLTRANSFERASE"/>
    <property type="match status" value="1"/>
</dbReference>
<evidence type="ECO:0000256" key="12">
    <source>
        <dbReference type="HAMAP-Rule" id="MF_00211"/>
    </source>
</evidence>
<keyword evidence="4 12" id="KW-0328">Glycosyltransferase</keyword>
<evidence type="ECO:0000256" key="11">
    <source>
        <dbReference type="ARBA" id="ARBA00061188"/>
    </source>
</evidence>
<evidence type="ECO:0000256" key="7">
    <source>
        <dbReference type="ARBA" id="ARBA00022822"/>
    </source>
</evidence>
<comment type="similarity">
    <text evidence="12">Belongs to the anthranilate phosphoribosyltransferase family.</text>
</comment>
<dbReference type="GO" id="GO:0000287">
    <property type="term" value="F:magnesium ion binding"/>
    <property type="evidence" value="ECO:0007669"/>
    <property type="project" value="UniProtKB-UniRule"/>
</dbReference>
<evidence type="ECO:0000256" key="5">
    <source>
        <dbReference type="ARBA" id="ARBA00022679"/>
    </source>
</evidence>
<dbReference type="GO" id="GO:0004048">
    <property type="term" value="F:anthranilate phosphoribosyltransferase activity"/>
    <property type="evidence" value="ECO:0007669"/>
    <property type="project" value="UniProtKB-UniRule"/>
</dbReference>